<dbReference type="PANTHER" id="PTHR23302:SF18">
    <property type="entry name" value="TRANSMEMBRANE CHANNEL-LIKE PROTEIN 1"/>
    <property type="match status" value="1"/>
</dbReference>
<evidence type="ECO:0000313" key="10">
    <source>
        <dbReference type="RefSeq" id="XP_017306790.1"/>
    </source>
</evidence>
<reference evidence="9" key="1">
    <citation type="journal article" date="2016" name="Nat. Commun.">
        <title>The channel catfish genome sequence provides insights into the evolution of scale formation in teleosts.</title>
        <authorList>
            <person name="Liu Z."/>
            <person name="Liu S."/>
            <person name="Yao J."/>
            <person name="Bao L."/>
            <person name="Zhang J."/>
            <person name="Li Y."/>
            <person name="Jiang C."/>
            <person name="Sun L."/>
            <person name="Wang R."/>
            <person name="Zhang Y."/>
            <person name="Zhou T."/>
            <person name="Zeng Q."/>
            <person name="Fu Q."/>
            <person name="Gao S."/>
            <person name="Li N."/>
            <person name="Koren S."/>
            <person name="Jiang Y."/>
            <person name="Zimin A."/>
            <person name="Xu P."/>
            <person name="Phillippy A.M."/>
            <person name="Geng X."/>
            <person name="Song L."/>
            <person name="Sun F."/>
            <person name="Li C."/>
            <person name="Wang X."/>
            <person name="Chen A."/>
            <person name="Jin Y."/>
            <person name="Yuan Z."/>
            <person name="Yang Y."/>
            <person name="Tan S."/>
            <person name="Peatman E."/>
            <person name="Lu J."/>
            <person name="Qin Z."/>
            <person name="Dunham R."/>
            <person name="Li Z."/>
            <person name="Sonstegard T."/>
            <person name="Feng J."/>
            <person name="Danzmann R.G."/>
            <person name="Schroeder S."/>
            <person name="Scheffler B."/>
            <person name="Duke M.V."/>
            <person name="Ballard L."/>
            <person name="Kucuktas H."/>
            <person name="Kaltenboeck L."/>
            <person name="Liu H."/>
            <person name="Armbruster J."/>
            <person name="Xie Y."/>
            <person name="Kirby M.L."/>
            <person name="Tian Y."/>
            <person name="Flanagan M.E."/>
            <person name="Mu W."/>
            <person name="Waldbieser G.C."/>
        </authorList>
    </citation>
    <scope>NUCLEOTIDE SEQUENCE [LARGE SCALE GENOMIC DNA]</scope>
    <source>
        <strain evidence="9">SDA103</strain>
    </source>
</reference>
<dbReference type="RefSeq" id="XP_017306790.1">
    <property type="nucleotide sequence ID" value="XM_017451301.3"/>
</dbReference>
<protein>
    <recommendedName>
        <fullName evidence="6">Transmembrane channel-like protein</fullName>
    </recommendedName>
</protein>
<dbReference type="Proteomes" id="UP000221080">
    <property type="component" value="Chromosome 22"/>
</dbReference>
<dbReference type="KEGG" id="ipu:108255370"/>
<feature type="compositionally biased region" description="Basic and acidic residues" evidence="7">
    <location>
        <begin position="840"/>
        <end position="858"/>
    </location>
</feature>
<feature type="compositionally biased region" description="Basic and acidic residues" evidence="7">
    <location>
        <begin position="62"/>
        <end position="82"/>
    </location>
</feature>
<feature type="transmembrane region" description="Helical" evidence="6">
    <location>
        <begin position="283"/>
        <end position="304"/>
    </location>
</feature>
<evidence type="ECO:0000313" key="9">
    <source>
        <dbReference type="Proteomes" id="UP000221080"/>
    </source>
</evidence>
<feature type="transmembrane region" description="Helical" evidence="6">
    <location>
        <begin position="500"/>
        <end position="519"/>
    </location>
</feature>
<dbReference type="PANTHER" id="PTHR23302">
    <property type="entry name" value="TRANSMEMBRANE CHANNEL-RELATED"/>
    <property type="match status" value="1"/>
</dbReference>
<feature type="transmembrane region" description="Helical" evidence="6">
    <location>
        <begin position="781"/>
        <end position="805"/>
    </location>
</feature>
<reference evidence="10" key="2">
    <citation type="submission" date="2025-08" db="UniProtKB">
        <authorList>
            <consortium name="RefSeq"/>
        </authorList>
    </citation>
    <scope>IDENTIFICATION</scope>
    <source>
        <tissue evidence="10">Blood</tissue>
    </source>
</reference>
<feature type="domain" description="TMC" evidence="8">
    <location>
        <begin position="604"/>
        <end position="719"/>
    </location>
</feature>
<feature type="transmembrane region" description="Helical" evidence="6">
    <location>
        <begin position="724"/>
        <end position="747"/>
    </location>
</feature>
<dbReference type="Pfam" id="PF07810">
    <property type="entry name" value="TMC"/>
    <property type="match status" value="1"/>
</dbReference>
<dbReference type="GO" id="GO:0008381">
    <property type="term" value="F:mechanosensitive monoatomic ion channel activity"/>
    <property type="evidence" value="ECO:0007669"/>
    <property type="project" value="TreeGrafter"/>
</dbReference>
<evidence type="ECO:0000256" key="5">
    <source>
        <dbReference type="ARBA" id="ARBA00023136"/>
    </source>
</evidence>
<feature type="transmembrane region" description="Helical" evidence="6">
    <location>
        <begin position="539"/>
        <end position="561"/>
    </location>
</feature>
<evidence type="ECO:0000256" key="1">
    <source>
        <dbReference type="ARBA" id="ARBA00004141"/>
    </source>
</evidence>
<organism evidence="9 10">
    <name type="scientific">Ictalurus punctatus</name>
    <name type="common">Channel catfish</name>
    <name type="synonym">Silurus punctatus</name>
    <dbReference type="NCBI Taxonomy" id="7998"/>
    <lineage>
        <taxon>Eukaryota</taxon>
        <taxon>Metazoa</taxon>
        <taxon>Chordata</taxon>
        <taxon>Craniata</taxon>
        <taxon>Vertebrata</taxon>
        <taxon>Euteleostomi</taxon>
        <taxon>Actinopterygii</taxon>
        <taxon>Neopterygii</taxon>
        <taxon>Teleostei</taxon>
        <taxon>Ostariophysi</taxon>
        <taxon>Siluriformes</taxon>
        <taxon>Ictaluridae</taxon>
        <taxon>Ictalurus</taxon>
    </lineage>
</organism>
<feature type="transmembrane region" description="Helical" evidence="6">
    <location>
        <begin position="662"/>
        <end position="689"/>
    </location>
</feature>
<feature type="transmembrane region" description="Helical" evidence="6">
    <location>
        <begin position="366"/>
        <end position="385"/>
    </location>
</feature>
<accession>A0A2D0PNY6</accession>
<dbReference type="AlphaFoldDB" id="A0A2D0PNY6"/>
<comment type="subcellular location">
    <subcellularLocation>
        <location evidence="1 6">Membrane</location>
        <topology evidence="1 6">Multi-pass membrane protein</topology>
    </subcellularLocation>
</comment>
<keyword evidence="5 6" id="KW-0472">Membrane</keyword>
<feature type="compositionally biased region" description="Basic and acidic residues" evidence="7">
    <location>
        <begin position="132"/>
        <end position="149"/>
    </location>
</feature>
<feature type="region of interest" description="Disordered" evidence="7">
    <location>
        <begin position="814"/>
        <end position="924"/>
    </location>
</feature>
<evidence type="ECO:0000256" key="2">
    <source>
        <dbReference type="ARBA" id="ARBA00006510"/>
    </source>
</evidence>
<dbReference type="GO" id="GO:0005886">
    <property type="term" value="C:plasma membrane"/>
    <property type="evidence" value="ECO:0007669"/>
    <property type="project" value="InterPro"/>
</dbReference>
<comment type="similarity">
    <text evidence="2 6">Belongs to the TMC family.</text>
</comment>
<feature type="transmembrane region" description="Helical" evidence="6">
    <location>
        <begin position="454"/>
        <end position="479"/>
    </location>
</feature>
<dbReference type="InterPro" id="IPR012496">
    <property type="entry name" value="TMC_dom"/>
</dbReference>
<proteinExistence type="inferred from homology"/>
<evidence type="ECO:0000259" key="8">
    <source>
        <dbReference type="Pfam" id="PF07810"/>
    </source>
</evidence>
<feature type="transmembrane region" description="Helical" evidence="6">
    <location>
        <begin position="622"/>
        <end position="642"/>
    </location>
</feature>
<keyword evidence="9" id="KW-1185">Reference proteome</keyword>
<gene>
    <name evidence="10" type="primary">LOC108255370</name>
</gene>
<dbReference type="InterPro" id="IPR038900">
    <property type="entry name" value="TMC"/>
</dbReference>
<dbReference type="STRING" id="7998.ENSIPUP00000032366"/>
<evidence type="ECO:0000256" key="4">
    <source>
        <dbReference type="ARBA" id="ARBA00022989"/>
    </source>
</evidence>
<dbReference type="GO" id="GO:0050910">
    <property type="term" value="P:detection of mechanical stimulus involved in sensory perception of sound"/>
    <property type="evidence" value="ECO:0007669"/>
    <property type="project" value="TreeGrafter"/>
</dbReference>
<keyword evidence="3 6" id="KW-0812">Transmembrane</keyword>
<keyword evidence="4 6" id="KW-1133">Transmembrane helix</keyword>
<evidence type="ECO:0000256" key="6">
    <source>
        <dbReference type="RuleBase" id="RU310713"/>
    </source>
</evidence>
<sequence>MHESIFLIFLERTHIHTSTKLPRTTMPREKLITFRSNVSIDLDDGDKSDSIYFVDIDEDRRRQQGEMDKKKREGKNKADKGQRLQTKSDYLHNSEMTGIKRGGEVEEMPEQRNSSKNKGTRKQQEVVEEEEWEKKKIKQENNQEDEQSKKMKRKNATDSISEASSSSDEEFEVDSLSEEGLEKLMEAIDERKKLIATLRTQPWTMHKKMSMLRKWQAFIEKYEGILGKGKGRNLYAHKVKMMKKWGKFQRHFNNFKKACVPWEMKIKEIESHFGSTVASYFVFLRWLFGINIILFALSFGLVMFPEALMGKPYGSIPRKTVSRQEEPTAMNFDVLYDIGGYMKYTVMFYGYYDDQRTIGWLRYRMPLCYFLVGVCSLAYSYMVVIRTMARNASKECGRDDTNFKYSWQIFTGWDYLIGNPEAADNKFASITTNFKEVLVDEAELKKNENPRLMLFYRVMCNILVLVILTGSGYIIYYIVRRSEFFFRDGMDKHSWWERNEVNVVMSLLSTFCPMMFEAITLLENYHPRVSLLFQMGRVFALYAGNLYSFLIAVVEQIKLAMVDEEVMKRNLTIWQANMYNSSIAENSTGSPITVDPADVPRGPCWETMVGQEFVRMLVVDTLTFYTVLLINDFFRAVVIRFLNDYWCWDLEYTFPCYSLFDLSGNLLTIIFNQGMVWMGTFYAPCLPILNLIRLQTSMYSQCWAVMSSNIPHTHICKASRSSNFYMAILLFILFLCTVPLAFTVVTLRPSFDCGPFSGKNRVYDVILEALQMDFPAWTGNVINYISNPGLVLSFLLLIALTLYYLHTTSKTHKQANNDLKKKLRTQHEENRRRASRLTKKTAEHLDQDKNMAADEQQDKQSNNHSSLKDSRKSSSQSCYLPPPPDIFFGSRGSGLKHSRNPPYTRPPAPRSHLLHGQLPGAPPY</sequence>
<evidence type="ECO:0000256" key="7">
    <source>
        <dbReference type="SAM" id="MobiDB-lite"/>
    </source>
</evidence>
<dbReference type="OrthoDB" id="5831905at2759"/>
<dbReference type="GO" id="GO:0060005">
    <property type="term" value="P:vestibular reflex"/>
    <property type="evidence" value="ECO:0007669"/>
    <property type="project" value="TreeGrafter"/>
</dbReference>
<name>A0A2D0PNY6_ICTPU</name>
<feature type="region of interest" description="Disordered" evidence="7">
    <location>
        <begin position="62"/>
        <end position="173"/>
    </location>
</feature>
<dbReference type="GeneID" id="108255370"/>
<evidence type="ECO:0000256" key="3">
    <source>
        <dbReference type="ARBA" id="ARBA00022692"/>
    </source>
</evidence>